<dbReference type="AlphaFoldDB" id="A0ABD2NRL3"/>
<proteinExistence type="predicted"/>
<dbReference type="Proteomes" id="UP001516400">
    <property type="component" value="Unassembled WGS sequence"/>
</dbReference>
<protein>
    <submittedName>
        <fullName evidence="1">Uncharacterized protein</fullName>
    </submittedName>
</protein>
<dbReference type="EMBL" id="JABFTP020000144">
    <property type="protein sequence ID" value="KAL3281371.1"/>
    <property type="molecule type" value="Genomic_DNA"/>
</dbReference>
<gene>
    <name evidence="1" type="ORF">HHI36_004581</name>
</gene>
<accession>A0ABD2NRL3</accession>
<keyword evidence="2" id="KW-1185">Reference proteome</keyword>
<sequence>PSEDDKMLSCTPNINPSIKASDSITFQDVMSKLNSIENKYDMLLSKFDLLVKENTSLKSELTFVKNEFEILKKGTLNSEEVISEINDRSSRARNVILLDVKESAHVNLNDRIAEDMKEVAQLLAGIVSTDIMKVLRVGKKDNRSRPTKVVQSSADVALKVLKNKTVIRNACKSKFVTFR</sequence>
<organism evidence="1 2">
    <name type="scientific">Cryptolaemus montrouzieri</name>
    <dbReference type="NCBI Taxonomy" id="559131"/>
    <lineage>
        <taxon>Eukaryota</taxon>
        <taxon>Metazoa</taxon>
        <taxon>Ecdysozoa</taxon>
        <taxon>Arthropoda</taxon>
        <taxon>Hexapoda</taxon>
        <taxon>Insecta</taxon>
        <taxon>Pterygota</taxon>
        <taxon>Neoptera</taxon>
        <taxon>Endopterygota</taxon>
        <taxon>Coleoptera</taxon>
        <taxon>Polyphaga</taxon>
        <taxon>Cucujiformia</taxon>
        <taxon>Coccinelloidea</taxon>
        <taxon>Coccinellidae</taxon>
        <taxon>Scymninae</taxon>
        <taxon>Scymnini</taxon>
        <taxon>Cryptolaemus</taxon>
    </lineage>
</organism>
<evidence type="ECO:0000313" key="1">
    <source>
        <dbReference type="EMBL" id="KAL3281371.1"/>
    </source>
</evidence>
<name>A0ABD2NRL3_9CUCU</name>
<reference evidence="1 2" key="1">
    <citation type="journal article" date="2021" name="BMC Biol.">
        <title>Horizontally acquired antibacterial genes associated with adaptive radiation of ladybird beetles.</title>
        <authorList>
            <person name="Li H.S."/>
            <person name="Tang X.F."/>
            <person name="Huang Y.H."/>
            <person name="Xu Z.Y."/>
            <person name="Chen M.L."/>
            <person name="Du X.Y."/>
            <person name="Qiu B.Y."/>
            <person name="Chen P.T."/>
            <person name="Zhang W."/>
            <person name="Slipinski A."/>
            <person name="Escalona H.E."/>
            <person name="Waterhouse R.M."/>
            <person name="Zwick A."/>
            <person name="Pang H."/>
        </authorList>
    </citation>
    <scope>NUCLEOTIDE SEQUENCE [LARGE SCALE GENOMIC DNA]</scope>
    <source>
        <strain evidence="1">SYSU2018</strain>
    </source>
</reference>
<comment type="caution">
    <text evidence="1">The sequence shown here is derived from an EMBL/GenBank/DDBJ whole genome shotgun (WGS) entry which is preliminary data.</text>
</comment>
<evidence type="ECO:0000313" key="2">
    <source>
        <dbReference type="Proteomes" id="UP001516400"/>
    </source>
</evidence>
<feature type="non-terminal residue" evidence="1">
    <location>
        <position position="1"/>
    </location>
</feature>